<protein>
    <submittedName>
        <fullName evidence="1">Septation protein SpoVG family protein</fullName>
    </submittedName>
</protein>
<evidence type="ECO:0000313" key="1">
    <source>
        <dbReference type="EMBL" id="MBF1673549.1"/>
    </source>
</evidence>
<reference evidence="1" key="1">
    <citation type="submission" date="2020-04" db="EMBL/GenBank/DDBJ databases">
        <title>Deep metagenomics examines the oral microbiome during advanced dental caries in children, revealing novel taxa and co-occurrences with host molecules.</title>
        <authorList>
            <person name="Baker J.L."/>
            <person name="Morton J.T."/>
            <person name="Dinis M."/>
            <person name="Alvarez R."/>
            <person name="Tran N.C."/>
            <person name="Knight R."/>
            <person name="Edlund A."/>
        </authorList>
    </citation>
    <scope>NUCLEOTIDE SEQUENCE</scope>
    <source>
        <strain evidence="1">JCVI_47_bin.3</strain>
    </source>
</reference>
<dbReference type="AlphaFoldDB" id="A0A930LZT3"/>
<name>A0A930LZT3_9MICC</name>
<organism evidence="1 2">
    <name type="scientific">Rothia mucilaginosa</name>
    <dbReference type="NCBI Taxonomy" id="43675"/>
    <lineage>
        <taxon>Bacteria</taxon>
        <taxon>Bacillati</taxon>
        <taxon>Actinomycetota</taxon>
        <taxon>Actinomycetes</taxon>
        <taxon>Micrococcales</taxon>
        <taxon>Micrococcaceae</taxon>
        <taxon>Rothia</taxon>
    </lineage>
</organism>
<dbReference type="GO" id="GO:0030435">
    <property type="term" value="P:sporulation resulting in formation of a cellular spore"/>
    <property type="evidence" value="ECO:0007669"/>
    <property type="project" value="InterPro"/>
</dbReference>
<evidence type="ECO:0000313" key="2">
    <source>
        <dbReference type="Proteomes" id="UP000785653"/>
    </source>
</evidence>
<dbReference type="Pfam" id="PF04026">
    <property type="entry name" value="SpoVG"/>
    <property type="match status" value="1"/>
</dbReference>
<accession>A0A930LZT3</accession>
<dbReference type="Gene3D" id="3.30.1120.40">
    <property type="entry name" value="Stage V sporulation protein G"/>
    <property type="match status" value="1"/>
</dbReference>
<dbReference type="InterPro" id="IPR007170">
    <property type="entry name" value="SpoVG"/>
</dbReference>
<gene>
    <name evidence="1" type="ORF">HXO65_05000</name>
</gene>
<dbReference type="InterPro" id="IPR036751">
    <property type="entry name" value="SpoVG_sf"/>
</dbReference>
<sequence length="94" mass="10781">MRPEITRVKITHIPDDTARGFLCEAAAYIGDFLVITDMRLIREPDATYSLRMPSQYNPSKGRRYEVYHPINRDFYAALRDSIVAAYESAKGARP</sequence>
<dbReference type="SUPFAM" id="SSF160537">
    <property type="entry name" value="SpoVG-like"/>
    <property type="match status" value="1"/>
</dbReference>
<dbReference type="Proteomes" id="UP000785653">
    <property type="component" value="Unassembled WGS sequence"/>
</dbReference>
<dbReference type="EMBL" id="JABZXS010000056">
    <property type="protein sequence ID" value="MBF1673549.1"/>
    <property type="molecule type" value="Genomic_DNA"/>
</dbReference>
<comment type="caution">
    <text evidence="1">The sequence shown here is derived from an EMBL/GenBank/DDBJ whole genome shotgun (WGS) entry which is preliminary data.</text>
</comment>
<proteinExistence type="predicted"/>